<dbReference type="InterPro" id="IPR019820">
    <property type="entry name" value="Sec-indep_translocase_CS"/>
</dbReference>
<evidence type="ECO:0000313" key="6">
    <source>
        <dbReference type="EMBL" id="MBN3546795.1"/>
    </source>
</evidence>
<dbReference type="PRINTS" id="PR01840">
    <property type="entry name" value="TATCFAMILY"/>
</dbReference>
<accession>A0ABS2ZFR3</accession>
<dbReference type="NCBIfam" id="TIGR00945">
    <property type="entry name" value="tatC"/>
    <property type="match status" value="1"/>
</dbReference>
<organism evidence="6 7">
    <name type="scientific">Fictibacillus barbaricus</name>
    <dbReference type="NCBI Taxonomy" id="182136"/>
    <lineage>
        <taxon>Bacteria</taxon>
        <taxon>Bacillati</taxon>
        <taxon>Bacillota</taxon>
        <taxon>Bacilli</taxon>
        <taxon>Bacillales</taxon>
        <taxon>Fictibacillaceae</taxon>
        <taxon>Fictibacillus</taxon>
    </lineage>
</organism>
<keyword evidence="5" id="KW-0653">Protein transport</keyword>
<evidence type="ECO:0000256" key="2">
    <source>
        <dbReference type="ARBA" id="ARBA00022692"/>
    </source>
</evidence>
<dbReference type="HAMAP" id="MF_00902">
    <property type="entry name" value="TatC"/>
    <property type="match status" value="1"/>
</dbReference>
<dbReference type="Proteomes" id="UP001319060">
    <property type="component" value="Unassembled WGS sequence"/>
</dbReference>
<evidence type="ECO:0000256" key="5">
    <source>
        <dbReference type="HAMAP-Rule" id="MF_00902"/>
    </source>
</evidence>
<feature type="transmembrane region" description="Helical" evidence="5">
    <location>
        <begin position="188"/>
        <end position="205"/>
    </location>
</feature>
<feature type="transmembrane region" description="Helical" evidence="5">
    <location>
        <begin position="211"/>
        <end position="230"/>
    </location>
</feature>
<feature type="transmembrane region" description="Helical" evidence="5">
    <location>
        <begin position="20"/>
        <end position="41"/>
    </location>
</feature>
<dbReference type="InterPro" id="IPR002033">
    <property type="entry name" value="TatC"/>
</dbReference>
<protein>
    <recommendedName>
        <fullName evidence="5">Sec-independent protein translocase protein TatC</fullName>
    </recommendedName>
</protein>
<evidence type="ECO:0000313" key="7">
    <source>
        <dbReference type="Proteomes" id="UP001319060"/>
    </source>
</evidence>
<comment type="similarity">
    <text evidence="5">Belongs to the TatC family.</text>
</comment>
<comment type="subunit">
    <text evidence="5">Forms a complex with TatA.</text>
</comment>
<keyword evidence="7" id="KW-1185">Reference proteome</keyword>
<dbReference type="EMBL" id="JAFHKS010000044">
    <property type="protein sequence ID" value="MBN3546795.1"/>
    <property type="molecule type" value="Genomic_DNA"/>
</dbReference>
<comment type="subcellular location">
    <subcellularLocation>
        <location evidence="5">Cell membrane</location>
        <topology evidence="5">Multi-pass membrane protein</topology>
    </subcellularLocation>
    <subcellularLocation>
        <location evidence="1">Membrane</location>
        <topology evidence="1">Multi-pass membrane protein</topology>
    </subcellularLocation>
</comment>
<feature type="transmembrane region" description="Helical" evidence="5">
    <location>
        <begin position="158"/>
        <end position="181"/>
    </location>
</feature>
<feature type="transmembrane region" description="Helical" evidence="5">
    <location>
        <begin position="101"/>
        <end position="122"/>
    </location>
</feature>
<keyword evidence="5" id="KW-0811">Translocation</keyword>
<gene>
    <name evidence="5 6" type="primary">tatC</name>
    <name evidence="6" type="ORF">JYA64_15915</name>
</gene>
<keyword evidence="4 5" id="KW-0472">Membrane</keyword>
<evidence type="ECO:0000256" key="3">
    <source>
        <dbReference type="ARBA" id="ARBA00022989"/>
    </source>
</evidence>
<evidence type="ECO:0000256" key="4">
    <source>
        <dbReference type="ARBA" id="ARBA00023136"/>
    </source>
</evidence>
<keyword evidence="5" id="KW-1003">Cell membrane</keyword>
<proteinExistence type="inferred from homology"/>
<dbReference type="RefSeq" id="WP_188401093.1">
    <property type="nucleotide sequence ID" value="NZ_BMCE01000001.1"/>
</dbReference>
<sequence>MKAEEMYFVEHLGELRKRIIITLAVFMTVLAVSFFYVQPIYDWLIRDLDQQLAILGPSEILWVYFMISGVIAIALTIPVAAHQTWMFIKPALNKKEQKVTLSYIPALFLLFLLGLAFGYFIVYPMVLNFLLSLSEGHFQTFFTSEKYFKFMMNLTLPFGFLFEIPLVVMFLTSLGILNPLLLAKARKVSYFALVVVAVLITPPDLVSDFLVVIPLLVLYEISIMLSRWVYKRKLAKDQLVTDEEEEDKVVQMRRPS</sequence>
<dbReference type="PANTHER" id="PTHR30371">
    <property type="entry name" value="SEC-INDEPENDENT PROTEIN TRANSLOCASE PROTEIN TATC"/>
    <property type="match status" value="1"/>
</dbReference>
<dbReference type="PROSITE" id="PS01218">
    <property type="entry name" value="TATC"/>
    <property type="match status" value="1"/>
</dbReference>
<keyword evidence="5" id="KW-0813">Transport</keyword>
<feature type="transmembrane region" description="Helical" evidence="5">
    <location>
        <begin position="61"/>
        <end position="81"/>
    </location>
</feature>
<keyword evidence="3 5" id="KW-1133">Transmembrane helix</keyword>
<comment type="function">
    <text evidence="5">Part of the twin-arginine translocation (Tat) system that transports large folded proteins containing a characteristic twin-arginine motif in their signal peptide across membranes.</text>
</comment>
<keyword evidence="2 5" id="KW-0812">Transmembrane</keyword>
<evidence type="ECO:0000256" key="1">
    <source>
        <dbReference type="ARBA" id="ARBA00004141"/>
    </source>
</evidence>
<reference evidence="6 7" key="1">
    <citation type="submission" date="2021-01" db="EMBL/GenBank/DDBJ databases">
        <title>Genome Sequencing of Type Strains.</title>
        <authorList>
            <person name="Lemaire J.F."/>
            <person name="Inderbitzin P."/>
            <person name="Collins S.B."/>
            <person name="Wespe N."/>
            <person name="Knight-Connoni V."/>
        </authorList>
    </citation>
    <scope>NUCLEOTIDE SEQUENCE [LARGE SCALE GENOMIC DNA]</scope>
    <source>
        <strain evidence="6 7">DSM 14730</strain>
    </source>
</reference>
<dbReference type="Pfam" id="PF00902">
    <property type="entry name" value="TatC"/>
    <property type="match status" value="1"/>
</dbReference>
<name>A0ABS2ZFR3_9BACL</name>
<dbReference type="PANTHER" id="PTHR30371:SF4">
    <property type="entry name" value="SEC-INDEPENDENT PROTEIN TRANSLOCASE PROTEIN TATCD"/>
    <property type="match status" value="1"/>
</dbReference>
<comment type="caution">
    <text evidence="6">The sequence shown here is derived from an EMBL/GenBank/DDBJ whole genome shotgun (WGS) entry which is preliminary data.</text>
</comment>